<evidence type="ECO:0000313" key="2">
    <source>
        <dbReference type="EMBL" id="CUH92428.1"/>
    </source>
</evidence>
<evidence type="ECO:0000313" key="3">
    <source>
        <dbReference type="Proteomes" id="UP000196053"/>
    </source>
</evidence>
<dbReference type="EMBL" id="LN879430">
    <property type="protein sequence ID" value="CUH92428.1"/>
    <property type="molecule type" value="Genomic_DNA"/>
</dbReference>
<dbReference type="Proteomes" id="UP000196053">
    <property type="component" value="Chromosome I"/>
</dbReference>
<dbReference type="OrthoDB" id="1651736at2"/>
<evidence type="ECO:0008006" key="4">
    <source>
        <dbReference type="Google" id="ProtNLM"/>
    </source>
</evidence>
<dbReference type="InterPro" id="IPR007607">
    <property type="entry name" value="BacA/B"/>
</dbReference>
<proteinExistence type="inferred from homology"/>
<dbReference type="Pfam" id="PF04519">
    <property type="entry name" value="Bactofilin"/>
    <property type="match status" value="2"/>
</dbReference>
<dbReference type="AlphaFoldDB" id="A0A0K8J514"/>
<keyword evidence="3" id="KW-1185">Reference proteome</keyword>
<evidence type="ECO:0000256" key="1">
    <source>
        <dbReference type="ARBA" id="ARBA00044755"/>
    </source>
</evidence>
<sequence>MASFKNFKEDFTKAVNQLIPEDNDESTAKDYMVDTLDDKKKYNMVQDTVQVKDSGTKEGTGYDGVEEKSEGFMEGNEVDMEENVDLELLDALNANTSEENVSAASVGDESETTIICKGTTINGDISTDGSLEIMGSITGDVECQGRLSISGKVIGNCTANEVYLSTERLEGSVKSESSIKVGLGTVVVGDIVGTSAVIEGAVKGEIDIKGPIIIDSTAVIKGNIKAKSIQINNGAVIEGFCSLSNSDIEIDNVFE</sequence>
<accession>A0A0K8J514</accession>
<comment type="similarity">
    <text evidence="1">Belongs to the bactofilin family.</text>
</comment>
<dbReference type="KEGG" id="hsd:SD1D_0880"/>
<dbReference type="PANTHER" id="PTHR35024">
    <property type="entry name" value="HYPOTHETICAL CYTOSOLIC PROTEIN"/>
    <property type="match status" value="1"/>
</dbReference>
<protein>
    <recommendedName>
        <fullName evidence="4">Polymer-forming cytoskeletal protein</fullName>
    </recommendedName>
</protein>
<gene>
    <name evidence="2" type="ORF">SD1D_0880</name>
</gene>
<name>A0A0K8J514_9FIRM</name>
<dbReference type="PANTHER" id="PTHR35024:SF4">
    <property type="entry name" value="POLYMER-FORMING CYTOSKELETAL PROTEIN"/>
    <property type="match status" value="1"/>
</dbReference>
<reference evidence="3" key="1">
    <citation type="submission" date="2015-09" db="EMBL/GenBank/DDBJ databases">
        <authorList>
            <person name="Wibberg D."/>
        </authorList>
    </citation>
    <scope>NUCLEOTIDE SEQUENCE [LARGE SCALE GENOMIC DNA]</scope>
    <source>
        <strain evidence="3">SD1D</strain>
    </source>
</reference>
<organism evidence="2 3">
    <name type="scientific">Herbinix luporum</name>
    <dbReference type="NCBI Taxonomy" id="1679721"/>
    <lineage>
        <taxon>Bacteria</taxon>
        <taxon>Bacillati</taxon>
        <taxon>Bacillota</taxon>
        <taxon>Clostridia</taxon>
        <taxon>Lachnospirales</taxon>
        <taxon>Lachnospiraceae</taxon>
        <taxon>Herbinix</taxon>
    </lineage>
</organism>
<dbReference type="RefSeq" id="WP_058257795.1">
    <property type="nucleotide sequence ID" value="NZ_LN879430.1"/>
</dbReference>